<evidence type="ECO:0000313" key="2">
    <source>
        <dbReference type="EMBL" id="ESK92445.1"/>
    </source>
</evidence>
<dbReference type="Proteomes" id="UP000017559">
    <property type="component" value="Unassembled WGS sequence"/>
</dbReference>
<proteinExistence type="predicted"/>
<comment type="caution">
    <text evidence="2">The sequence shown here is derived from an EMBL/GenBank/DDBJ whole genome shotgun (WGS) entry which is preliminary data.</text>
</comment>
<evidence type="ECO:0000259" key="1">
    <source>
        <dbReference type="Pfam" id="PF20415"/>
    </source>
</evidence>
<feature type="domain" description="DUF6699" evidence="1">
    <location>
        <begin position="26"/>
        <end position="161"/>
    </location>
</feature>
<dbReference type="AlphaFoldDB" id="V2XIU6"/>
<dbReference type="STRING" id="1381753.V2XIU6"/>
<protein>
    <submittedName>
        <fullName evidence="2">Ectomy corrhiza-regulated small secreted protein</fullName>
    </submittedName>
</protein>
<sequence length="187" mass="21100">MINKIHPLLEHQPFDLESKGGHCCPLLWDLREHPANANAFSPQHQQRTLSRRVLSIFATEPPVTRLQILCEVFPSSWPIDVRNRKGVTIGDILELLYACLSTQYGSEEFNTLCTKQQARVLDVFHGRARASANPQRTWGAGMKRVDCLLQHTVFGGLSILPTSSRSATDVCILSLRRPQSSQVWDVR</sequence>
<dbReference type="EMBL" id="AWSO01000283">
    <property type="protein sequence ID" value="ESK92445.1"/>
    <property type="molecule type" value="Genomic_DNA"/>
</dbReference>
<dbReference type="OrthoDB" id="3144234at2759"/>
<dbReference type="KEGG" id="mrr:Moror_4482"/>
<organism evidence="2 3">
    <name type="scientific">Moniliophthora roreri (strain MCA 2997)</name>
    <name type="common">Cocoa frosty pod rot fungus</name>
    <name type="synonym">Crinipellis roreri</name>
    <dbReference type="NCBI Taxonomy" id="1381753"/>
    <lineage>
        <taxon>Eukaryota</taxon>
        <taxon>Fungi</taxon>
        <taxon>Dikarya</taxon>
        <taxon>Basidiomycota</taxon>
        <taxon>Agaricomycotina</taxon>
        <taxon>Agaricomycetes</taxon>
        <taxon>Agaricomycetidae</taxon>
        <taxon>Agaricales</taxon>
        <taxon>Marasmiineae</taxon>
        <taxon>Marasmiaceae</taxon>
        <taxon>Moniliophthora</taxon>
    </lineage>
</organism>
<name>V2XIU6_MONRO</name>
<dbReference type="Pfam" id="PF20415">
    <property type="entry name" value="DUF6699"/>
    <property type="match status" value="1"/>
</dbReference>
<keyword evidence="3" id="KW-1185">Reference proteome</keyword>
<reference evidence="2 3" key="1">
    <citation type="journal article" date="2014" name="BMC Genomics">
        <title>Genome and secretome analysis of the hemibiotrophic fungal pathogen, Moniliophthora roreri, which causes frosty pod rot disease of cacao: mechanisms of the biotrophic and necrotrophic phases.</title>
        <authorList>
            <person name="Meinhardt L.W."/>
            <person name="Costa G.G.L."/>
            <person name="Thomazella D.P.T."/>
            <person name="Teixeira P.J.P.L."/>
            <person name="Carazzolle M.F."/>
            <person name="Schuster S.C."/>
            <person name="Carlson J.E."/>
            <person name="Guiltinan M.J."/>
            <person name="Mieczkowski P."/>
            <person name="Farmer A."/>
            <person name="Ramaraj T."/>
            <person name="Crozier J."/>
            <person name="Davis R.E."/>
            <person name="Shao J."/>
            <person name="Melnick R.L."/>
            <person name="Pereira G.A.G."/>
            <person name="Bailey B.A."/>
        </authorList>
    </citation>
    <scope>NUCLEOTIDE SEQUENCE [LARGE SCALE GENOMIC DNA]</scope>
    <source>
        <strain evidence="2 3">MCA 2997</strain>
    </source>
</reference>
<evidence type="ECO:0000313" key="3">
    <source>
        <dbReference type="Proteomes" id="UP000017559"/>
    </source>
</evidence>
<dbReference type="HOGENOM" id="CLU_085813_2_0_1"/>
<dbReference type="InterPro" id="IPR046522">
    <property type="entry name" value="DUF6699"/>
</dbReference>
<accession>V2XIU6</accession>
<gene>
    <name evidence="2" type="ORF">Moror_4482</name>
</gene>